<gene>
    <name evidence="1" type="ORF">IXB50_01780</name>
</gene>
<protein>
    <submittedName>
        <fullName evidence="1">Uncharacterized protein</fullName>
    </submittedName>
</protein>
<sequence length="72" mass="8255">MSITTQQSLTTMFKTVIKEYSPTDILIALDAAVKNRSEYTKVANSICDVLMDLDSPKAQKWRDRILLRDNTF</sequence>
<accession>A0A947DDX9</accession>
<dbReference type="RefSeq" id="WP_215607227.1">
    <property type="nucleotide sequence ID" value="NZ_JADOES010000003.1"/>
</dbReference>
<dbReference type="EMBL" id="JADOES010000003">
    <property type="protein sequence ID" value="MBT9314151.1"/>
    <property type="molecule type" value="Genomic_DNA"/>
</dbReference>
<comment type="caution">
    <text evidence="1">The sequence shown here is derived from an EMBL/GenBank/DDBJ whole genome shotgun (WGS) entry which is preliminary data.</text>
</comment>
<reference evidence="1" key="1">
    <citation type="submission" date="2020-11" db="EMBL/GenBank/DDBJ databases">
        <authorList>
            <person name="Konstantinou D."/>
            <person name="Gkelis S."/>
            <person name="Popin R."/>
            <person name="Fewer D."/>
            <person name="Sivonen K."/>
        </authorList>
    </citation>
    <scope>NUCLEOTIDE SEQUENCE</scope>
    <source>
        <strain evidence="1">TAU-MAC 1115</strain>
    </source>
</reference>
<proteinExistence type="predicted"/>
<dbReference type="Proteomes" id="UP000717364">
    <property type="component" value="Unassembled WGS sequence"/>
</dbReference>
<name>A0A947DDX9_9CYAN</name>
<dbReference type="AlphaFoldDB" id="A0A947DDX9"/>
<reference evidence="1" key="2">
    <citation type="journal article" date="2021" name="Mar. Drugs">
        <title>Genome Reduction and Secondary Metabolism of the Marine Sponge-Associated Cyanobacterium Leptothoe.</title>
        <authorList>
            <person name="Konstantinou D."/>
            <person name="Popin R.V."/>
            <person name="Fewer D.P."/>
            <person name="Sivonen K."/>
            <person name="Gkelis S."/>
        </authorList>
    </citation>
    <scope>NUCLEOTIDE SEQUENCE</scope>
    <source>
        <strain evidence="1">TAU-MAC 1115</strain>
    </source>
</reference>
<keyword evidence="2" id="KW-1185">Reference proteome</keyword>
<evidence type="ECO:0000313" key="1">
    <source>
        <dbReference type="EMBL" id="MBT9314151.1"/>
    </source>
</evidence>
<organism evidence="1 2">
    <name type="scientific">Leptothoe spongobia TAU-MAC 1115</name>
    <dbReference type="NCBI Taxonomy" id="1967444"/>
    <lineage>
        <taxon>Bacteria</taxon>
        <taxon>Bacillati</taxon>
        <taxon>Cyanobacteriota</taxon>
        <taxon>Cyanophyceae</taxon>
        <taxon>Nodosilineales</taxon>
        <taxon>Cymatolegaceae</taxon>
        <taxon>Leptothoe</taxon>
        <taxon>Leptothoe spongobia</taxon>
    </lineage>
</organism>
<evidence type="ECO:0000313" key="2">
    <source>
        <dbReference type="Proteomes" id="UP000717364"/>
    </source>
</evidence>